<evidence type="ECO:0008006" key="4">
    <source>
        <dbReference type="Google" id="ProtNLM"/>
    </source>
</evidence>
<reference evidence="3" key="1">
    <citation type="journal article" date="2012" name="PLoS Genet.">
        <title>The genomes of the fungal plant pathogens Cladosporium fulvum and Dothistroma septosporum reveal adaptation to different hosts and lifestyles but also signatures of common ancestry.</title>
        <authorList>
            <person name="de Wit P.J.G.M."/>
            <person name="van der Burgt A."/>
            <person name="Oekmen B."/>
            <person name="Stergiopoulos I."/>
            <person name="Abd-Elsalam K.A."/>
            <person name="Aerts A.L."/>
            <person name="Bahkali A.H."/>
            <person name="Beenen H.G."/>
            <person name="Chettri P."/>
            <person name="Cox M.P."/>
            <person name="Datema E."/>
            <person name="de Vries R.P."/>
            <person name="Dhillon B."/>
            <person name="Ganley A.R."/>
            <person name="Griffiths S.A."/>
            <person name="Guo Y."/>
            <person name="Hamelin R.C."/>
            <person name="Henrissat B."/>
            <person name="Kabir M.S."/>
            <person name="Jashni M.K."/>
            <person name="Kema G."/>
            <person name="Klaubauf S."/>
            <person name="Lapidus A."/>
            <person name="Levasseur A."/>
            <person name="Lindquist E."/>
            <person name="Mehrabi R."/>
            <person name="Ohm R.A."/>
            <person name="Owen T.J."/>
            <person name="Salamov A."/>
            <person name="Schwelm A."/>
            <person name="Schijlen E."/>
            <person name="Sun H."/>
            <person name="van den Burg H.A."/>
            <person name="van Ham R.C.H.J."/>
            <person name="Zhang S."/>
            <person name="Goodwin S.B."/>
            <person name="Grigoriev I.V."/>
            <person name="Collemare J."/>
            <person name="Bradshaw R.E."/>
        </authorList>
    </citation>
    <scope>NUCLEOTIDE SEQUENCE [LARGE SCALE GENOMIC DNA]</scope>
    <source>
        <strain evidence="3">NZE10 / CBS 128990</strain>
    </source>
</reference>
<dbReference type="PANTHER" id="PTHR37540">
    <property type="entry name" value="TRANSCRIPTION FACTOR (ACR-2), PUTATIVE-RELATED-RELATED"/>
    <property type="match status" value="1"/>
</dbReference>
<feature type="compositionally biased region" description="Basic and acidic residues" evidence="1">
    <location>
        <begin position="98"/>
        <end position="128"/>
    </location>
</feature>
<dbReference type="EMBL" id="KB446535">
    <property type="protein sequence ID" value="EME50395.1"/>
    <property type="molecule type" value="Genomic_DNA"/>
</dbReference>
<dbReference type="OMA" id="CIMLCFE"/>
<dbReference type="OrthoDB" id="4159781at2759"/>
<evidence type="ECO:0000313" key="3">
    <source>
        <dbReference type="Proteomes" id="UP000016933"/>
    </source>
</evidence>
<organism evidence="2 3">
    <name type="scientific">Dothistroma septosporum (strain NZE10 / CBS 128990)</name>
    <name type="common">Red band needle blight fungus</name>
    <name type="synonym">Mycosphaerella pini</name>
    <dbReference type="NCBI Taxonomy" id="675120"/>
    <lineage>
        <taxon>Eukaryota</taxon>
        <taxon>Fungi</taxon>
        <taxon>Dikarya</taxon>
        <taxon>Ascomycota</taxon>
        <taxon>Pezizomycotina</taxon>
        <taxon>Dothideomycetes</taxon>
        <taxon>Dothideomycetidae</taxon>
        <taxon>Mycosphaerellales</taxon>
        <taxon>Mycosphaerellaceae</taxon>
        <taxon>Dothistroma</taxon>
    </lineage>
</organism>
<keyword evidence="3" id="KW-1185">Reference proteome</keyword>
<evidence type="ECO:0000313" key="2">
    <source>
        <dbReference type="EMBL" id="EME50395.1"/>
    </source>
</evidence>
<dbReference type="eggNOG" id="ENOG502SQEC">
    <property type="taxonomic scope" value="Eukaryota"/>
</dbReference>
<feature type="compositionally biased region" description="Low complexity" evidence="1">
    <location>
        <begin position="166"/>
        <end position="184"/>
    </location>
</feature>
<feature type="region of interest" description="Disordered" evidence="1">
    <location>
        <begin position="38"/>
        <end position="184"/>
    </location>
</feature>
<evidence type="ECO:0000256" key="1">
    <source>
        <dbReference type="SAM" id="MobiDB-lite"/>
    </source>
</evidence>
<dbReference type="PANTHER" id="PTHR37540:SF5">
    <property type="entry name" value="TRANSCRIPTION FACTOR DOMAIN-CONTAINING PROTEIN"/>
    <property type="match status" value="1"/>
</dbReference>
<reference evidence="2 3" key="2">
    <citation type="journal article" date="2012" name="PLoS Pathog.">
        <title>Diverse lifestyles and strategies of plant pathogenesis encoded in the genomes of eighteen Dothideomycetes fungi.</title>
        <authorList>
            <person name="Ohm R.A."/>
            <person name="Feau N."/>
            <person name="Henrissat B."/>
            <person name="Schoch C.L."/>
            <person name="Horwitz B.A."/>
            <person name="Barry K.W."/>
            <person name="Condon B.J."/>
            <person name="Copeland A.C."/>
            <person name="Dhillon B."/>
            <person name="Glaser F."/>
            <person name="Hesse C.N."/>
            <person name="Kosti I."/>
            <person name="LaButti K."/>
            <person name="Lindquist E.A."/>
            <person name="Lucas S."/>
            <person name="Salamov A.A."/>
            <person name="Bradshaw R.E."/>
            <person name="Ciuffetti L."/>
            <person name="Hamelin R.C."/>
            <person name="Kema G.H.J."/>
            <person name="Lawrence C."/>
            <person name="Scott J.A."/>
            <person name="Spatafora J.W."/>
            <person name="Turgeon B.G."/>
            <person name="de Wit P.J.G.M."/>
            <person name="Zhong S."/>
            <person name="Goodwin S.B."/>
            <person name="Grigoriev I.V."/>
        </authorList>
    </citation>
    <scope>NUCLEOTIDE SEQUENCE [LARGE SCALE GENOMIC DNA]</scope>
    <source>
        <strain evidence="3">NZE10 / CBS 128990</strain>
    </source>
</reference>
<protein>
    <recommendedName>
        <fullName evidence="4">Tachykinin family protein</fullName>
    </recommendedName>
</protein>
<dbReference type="HOGENOM" id="CLU_021538_0_0_1"/>
<name>N1Q5D7_DOTSN</name>
<dbReference type="Pfam" id="PF11951">
    <property type="entry name" value="Fungal_trans_2"/>
    <property type="match status" value="1"/>
</dbReference>
<dbReference type="Proteomes" id="UP000016933">
    <property type="component" value="Unassembled WGS sequence"/>
</dbReference>
<sequence length="745" mass="81674">MASFGANPSNMVALPMYSIADKQATTVLRVDLPMDNTFPESRASAPHGRDRIHMPIRGHDLPPATANITRRKQRTSSNHGGGHNTTSSTSLRFFVVDNPDKLKDKHQMRENRKHVMNDYLSKERRKPGSTDVRVTGGANPHRKRKRQEPRLNEQSVNPSAPSIIFKPDSVSDSSRSSKSPPAASQIAVISNGTQHSANAPEHVNPASDLPQMAPRSMIRFAEDEAPLVRGISGGFNNSPYLRTVADDVPSPVPSPARLGSSLNPFNTWPTLSDPLLNVEQLKWSCSRKFGSRGIVAHWVPTLLKAKHAFLSTICISSSHDEIMMKGVQASHERHRYGSTDGIKVRTEVISMINDALADPKQQAADVTIVSVLHLLNSEIMGCDDQTMTIHQQGLHQMIRKRGGLDCLGIDGELAMISTITMYLISALRETEPHADFVSYAAQNCTKPGNDSRQLPESPVYCRMPGYHTIKRSISVEHPTHKLLESLRLLTNSYVRRSGASSISPLTPIHVNASWDQSMNSVLAHKDNVYATKPANDRPEDFKNASDKHQFEALRLVGLVYAHALANDIPFSKAATELGSATASSCPEKQHTYPSPIPNTNPTFTSWHTLIKCSLARTNLSDCWGHMAGVLFWTTIVASACASPDPTSTSQSEEDEEARKWLAAVAVRCSIVLSFEHGGPMLETLKRIVGIEKSLAKANAERMGREVVWSVMSGSGVEGTYFGPEMEGVRRGTFSDFARDFMGSGG</sequence>
<dbReference type="InterPro" id="IPR021858">
    <property type="entry name" value="Fun_TF"/>
</dbReference>
<dbReference type="AlphaFoldDB" id="N1Q5D7"/>
<dbReference type="STRING" id="675120.N1Q5D7"/>
<gene>
    <name evidence="2" type="ORF">DOTSEDRAFT_69051</name>
</gene>
<accession>N1Q5D7</accession>
<proteinExistence type="predicted"/>
<feature type="compositionally biased region" description="Basic and acidic residues" evidence="1">
    <location>
        <begin position="47"/>
        <end position="60"/>
    </location>
</feature>